<evidence type="ECO:0000313" key="7">
    <source>
        <dbReference type="EMBL" id="BCS25531.1"/>
    </source>
</evidence>
<dbReference type="GO" id="GO:0005737">
    <property type="term" value="C:cytoplasm"/>
    <property type="evidence" value="ECO:0007669"/>
    <property type="project" value="TreeGrafter"/>
</dbReference>
<evidence type="ECO:0000313" key="8">
    <source>
        <dbReference type="Proteomes" id="UP000654913"/>
    </source>
</evidence>
<evidence type="ECO:0000259" key="5">
    <source>
        <dbReference type="PROSITE" id="PS50054"/>
    </source>
</evidence>
<evidence type="ECO:0000256" key="1">
    <source>
        <dbReference type="ARBA" id="ARBA00008601"/>
    </source>
</evidence>
<evidence type="ECO:0000256" key="3">
    <source>
        <dbReference type="ARBA" id="ARBA00022801"/>
    </source>
</evidence>
<gene>
    <name evidence="7" type="ORF">APUU_50242A</name>
</gene>
<dbReference type="InterPro" id="IPR029021">
    <property type="entry name" value="Prot-tyrosine_phosphatase-like"/>
</dbReference>
<dbReference type="EC" id="3.1.3.48" evidence="2"/>
<dbReference type="GO" id="GO:0033550">
    <property type="term" value="F:MAP kinase tyrosine phosphatase activity"/>
    <property type="evidence" value="ECO:0007669"/>
    <property type="project" value="TreeGrafter"/>
</dbReference>
<dbReference type="PROSITE" id="PS50056">
    <property type="entry name" value="TYR_PHOSPHATASE_2"/>
    <property type="match status" value="1"/>
</dbReference>
<reference evidence="7" key="1">
    <citation type="submission" date="2021-01" db="EMBL/GenBank/DDBJ databases">
        <authorList>
            <consortium name="Aspergillus puulaauensis MK2 genome sequencing consortium"/>
            <person name="Kazuki M."/>
            <person name="Futagami T."/>
        </authorList>
    </citation>
    <scope>NUCLEOTIDE SEQUENCE</scope>
    <source>
        <strain evidence="7">MK2</strain>
    </source>
</reference>
<comment type="similarity">
    <text evidence="1">Belongs to the protein-tyrosine phosphatase family. Non-receptor class dual specificity subfamily.</text>
</comment>
<dbReference type="EMBL" id="AP024447">
    <property type="protein sequence ID" value="BCS25531.1"/>
    <property type="molecule type" value="Genomic_DNA"/>
</dbReference>
<organism evidence="7 8">
    <name type="scientific">Aspergillus puulaauensis</name>
    <dbReference type="NCBI Taxonomy" id="1220207"/>
    <lineage>
        <taxon>Eukaryota</taxon>
        <taxon>Fungi</taxon>
        <taxon>Dikarya</taxon>
        <taxon>Ascomycota</taxon>
        <taxon>Pezizomycotina</taxon>
        <taxon>Eurotiomycetes</taxon>
        <taxon>Eurotiomycetidae</taxon>
        <taxon>Eurotiales</taxon>
        <taxon>Aspergillaceae</taxon>
        <taxon>Aspergillus</taxon>
    </lineage>
</organism>
<sequence length="239" mass="26487">MEEDYTLAHTSLTIVQKTTGNNSPENAWMREIVPGLFIGNVASSYNMWLLQRNNIQAIVSLTSKYRPLWDSRTMVAGIAARNHLWVNVDDVVGADLLSAMKDICDFIDSVAPPQLDSLSALPAASQAQGVNGGQVSNSQCSEPLPAVLVHCTCGVSRSSTAIAAYLMRKLQLERDDVLQFIRSKQPYIQPNRGFRLQLQLWYYSGYQGRANRGKILMVHSTPIFDLARNLTDGLVSLPF</sequence>
<dbReference type="AlphaFoldDB" id="A0A7R7XPV5"/>
<evidence type="ECO:0000256" key="4">
    <source>
        <dbReference type="ARBA" id="ARBA00022912"/>
    </source>
</evidence>
<protein>
    <recommendedName>
        <fullName evidence="2">protein-tyrosine-phosphatase</fullName>
        <ecNumber evidence="2">3.1.3.48</ecNumber>
    </recommendedName>
</protein>
<keyword evidence="3" id="KW-0378">Hydrolase</keyword>
<dbReference type="GO" id="GO:0008330">
    <property type="term" value="F:protein tyrosine/threonine phosphatase activity"/>
    <property type="evidence" value="ECO:0007669"/>
    <property type="project" value="TreeGrafter"/>
</dbReference>
<dbReference type="PANTHER" id="PTHR10159:SF519">
    <property type="entry name" value="DUAL SPECIFICITY PROTEIN PHOSPHATASE MPK3"/>
    <property type="match status" value="1"/>
</dbReference>
<dbReference type="GeneID" id="64975536"/>
<keyword evidence="4" id="KW-0904">Protein phosphatase</keyword>
<feature type="domain" description="Tyrosine-protein phosphatase" evidence="5">
    <location>
        <begin position="28"/>
        <end position="207"/>
    </location>
</feature>
<dbReference type="OrthoDB" id="10252009at2759"/>
<dbReference type="GO" id="GO:0017017">
    <property type="term" value="F:MAP kinase tyrosine/serine/threonine phosphatase activity"/>
    <property type="evidence" value="ECO:0007669"/>
    <property type="project" value="TreeGrafter"/>
</dbReference>
<dbReference type="Gene3D" id="3.90.190.10">
    <property type="entry name" value="Protein tyrosine phosphatase superfamily"/>
    <property type="match status" value="1"/>
</dbReference>
<dbReference type="InterPro" id="IPR000387">
    <property type="entry name" value="Tyr_Pase_dom"/>
</dbReference>
<feature type="domain" description="Tyrosine specific protein phosphatases" evidence="6">
    <location>
        <begin position="145"/>
        <end position="186"/>
    </location>
</feature>
<dbReference type="CDD" id="cd14498">
    <property type="entry name" value="DSP"/>
    <property type="match status" value="1"/>
</dbReference>
<proteinExistence type="inferred from homology"/>
<dbReference type="PROSITE" id="PS00383">
    <property type="entry name" value="TYR_PHOSPHATASE_1"/>
    <property type="match status" value="1"/>
</dbReference>
<evidence type="ECO:0000256" key="2">
    <source>
        <dbReference type="ARBA" id="ARBA00013064"/>
    </source>
</evidence>
<dbReference type="InterPro" id="IPR016130">
    <property type="entry name" value="Tyr_Pase_AS"/>
</dbReference>
<keyword evidence="8" id="KW-1185">Reference proteome</keyword>
<dbReference type="Pfam" id="PF00782">
    <property type="entry name" value="DSPc"/>
    <property type="match status" value="1"/>
</dbReference>
<dbReference type="InterPro" id="IPR020422">
    <property type="entry name" value="TYR_PHOSPHATASE_DUAL_dom"/>
</dbReference>
<dbReference type="PANTHER" id="PTHR10159">
    <property type="entry name" value="DUAL SPECIFICITY PROTEIN PHOSPHATASE"/>
    <property type="match status" value="1"/>
</dbReference>
<evidence type="ECO:0000259" key="6">
    <source>
        <dbReference type="PROSITE" id="PS50056"/>
    </source>
</evidence>
<accession>A0A7R7XPV5</accession>
<reference evidence="7" key="2">
    <citation type="submission" date="2021-02" db="EMBL/GenBank/DDBJ databases">
        <title>Aspergillus puulaauensis MK2 genome sequence.</title>
        <authorList>
            <person name="Futagami T."/>
            <person name="Mori K."/>
            <person name="Kadooka C."/>
            <person name="Tanaka T."/>
        </authorList>
    </citation>
    <scope>NUCLEOTIDE SEQUENCE</scope>
    <source>
        <strain evidence="7">MK2</strain>
    </source>
</reference>
<dbReference type="SMART" id="SM00195">
    <property type="entry name" value="DSPc"/>
    <property type="match status" value="1"/>
</dbReference>
<dbReference type="InterPro" id="IPR000340">
    <property type="entry name" value="Dual-sp_phosphatase_cat-dom"/>
</dbReference>
<dbReference type="KEGG" id="apuu:APUU_50242A"/>
<dbReference type="GO" id="GO:0043409">
    <property type="term" value="P:negative regulation of MAPK cascade"/>
    <property type="evidence" value="ECO:0007669"/>
    <property type="project" value="TreeGrafter"/>
</dbReference>
<dbReference type="RefSeq" id="XP_041557725.1">
    <property type="nucleotide sequence ID" value="XM_041705217.1"/>
</dbReference>
<dbReference type="Proteomes" id="UP000654913">
    <property type="component" value="Chromosome 5"/>
</dbReference>
<dbReference type="SUPFAM" id="SSF52799">
    <property type="entry name" value="(Phosphotyrosine protein) phosphatases II"/>
    <property type="match status" value="1"/>
</dbReference>
<dbReference type="PROSITE" id="PS50054">
    <property type="entry name" value="TYR_PHOSPHATASE_DUAL"/>
    <property type="match status" value="1"/>
</dbReference>
<name>A0A7R7XPV5_9EURO</name>